<dbReference type="AlphaFoldDB" id="A0A9W7BG25"/>
<feature type="region of interest" description="Disordered" evidence="1">
    <location>
        <begin position="1"/>
        <end position="78"/>
    </location>
</feature>
<dbReference type="EMBL" id="BRXY01000367">
    <property type="protein sequence ID" value="GMH90089.1"/>
    <property type="molecule type" value="Genomic_DNA"/>
</dbReference>
<keyword evidence="3" id="KW-1185">Reference proteome</keyword>
<sequence length="155" mass="16860">MVFTGHENDTDVEEALKPTLVAPPGLKIVNRGDTPTSPSPNRKKKKKKGVTKDSEGNELTLIIREPYKREPPKSAGGKECAAMCLSCGLTGYGCSEADCHISLCFAKTDQLNCVCGVNALTGCCFCCLWPAWAECVHKAFGVEWGKEQTTFTTRR</sequence>
<reference evidence="3" key="1">
    <citation type="journal article" date="2023" name="Commun. Biol.">
        <title>Genome analysis of Parmales, the sister group of diatoms, reveals the evolutionary specialization of diatoms from phago-mixotrophs to photoautotrophs.</title>
        <authorList>
            <person name="Ban H."/>
            <person name="Sato S."/>
            <person name="Yoshikawa S."/>
            <person name="Yamada K."/>
            <person name="Nakamura Y."/>
            <person name="Ichinomiya M."/>
            <person name="Sato N."/>
            <person name="Blanc-Mathieu R."/>
            <person name="Endo H."/>
            <person name="Kuwata A."/>
            <person name="Ogata H."/>
        </authorList>
    </citation>
    <scope>NUCLEOTIDE SEQUENCE [LARGE SCALE GENOMIC DNA]</scope>
    <source>
        <strain evidence="3">NIES 3701</strain>
    </source>
</reference>
<proteinExistence type="predicted"/>
<protein>
    <submittedName>
        <fullName evidence="2">Uncharacterized protein</fullName>
    </submittedName>
</protein>
<evidence type="ECO:0000313" key="3">
    <source>
        <dbReference type="Proteomes" id="UP001165085"/>
    </source>
</evidence>
<organism evidence="2 3">
    <name type="scientific">Triparma strigata</name>
    <dbReference type="NCBI Taxonomy" id="1606541"/>
    <lineage>
        <taxon>Eukaryota</taxon>
        <taxon>Sar</taxon>
        <taxon>Stramenopiles</taxon>
        <taxon>Ochrophyta</taxon>
        <taxon>Bolidophyceae</taxon>
        <taxon>Parmales</taxon>
        <taxon>Triparmaceae</taxon>
        <taxon>Triparma</taxon>
    </lineage>
</organism>
<name>A0A9W7BG25_9STRA</name>
<dbReference type="Proteomes" id="UP001165085">
    <property type="component" value="Unassembled WGS sequence"/>
</dbReference>
<accession>A0A9W7BG25</accession>
<comment type="caution">
    <text evidence="2">The sequence shown here is derived from an EMBL/GenBank/DDBJ whole genome shotgun (WGS) entry which is preliminary data.</text>
</comment>
<evidence type="ECO:0000313" key="2">
    <source>
        <dbReference type="EMBL" id="GMH90089.1"/>
    </source>
</evidence>
<gene>
    <name evidence="2" type="ORF">TrST_g1862</name>
</gene>
<dbReference type="OrthoDB" id="10640617at2759"/>
<evidence type="ECO:0000256" key="1">
    <source>
        <dbReference type="SAM" id="MobiDB-lite"/>
    </source>
</evidence>